<accession>A0A0P1E3Z5</accession>
<feature type="transmembrane region" description="Helical" evidence="1">
    <location>
        <begin position="44"/>
        <end position="68"/>
    </location>
</feature>
<evidence type="ECO:0000256" key="1">
    <source>
        <dbReference type="SAM" id="Phobius"/>
    </source>
</evidence>
<organism evidence="2 3">
    <name type="scientific">Ruegeria atlantica</name>
    <dbReference type="NCBI Taxonomy" id="81569"/>
    <lineage>
        <taxon>Bacteria</taxon>
        <taxon>Pseudomonadati</taxon>
        <taxon>Pseudomonadota</taxon>
        <taxon>Alphaproteobacteria</taxon>
        <taxon>Rhodobacterales</taxon>
        <taxon>Roseobacteraceae</taxon>
        <taxon>Ruegeria</taxon>
    </lineage>
</organism>
<keyword evidence="1" id="KW-0472">Membrane</keyword>
<keyword evidence="1" id="KW-0812">Transmembrane</keyword>
<protein>
    <submittedName>
        <fullName evidence="2">Uncharacterized protein</fullName>
    </submittedName>
</protein>
<keyword evidence="1" id="KW-1133">Transmembrane helix</keyword>
<name>A0A0P1E3Z5_9RHOB</name>
<dbReference type="Proteomes" id="UP000050786">
    <property type="component" value="Unassembled WGS sequence"/>
</dbReference>
<gene>
    <name evidence="2" type="ORF">RUM4293_01860</name>
</gene>
<dbReference type="AlphaFoldDB" id="A0A0P1E3Z5"/>
<evidence type="ECO:0000313" key="2">
    <source>
        <dbReference type="EMBL" id="CUH42971.1"/>
    </source>
</evidence>
<proteinExistence type="predicted"/>
<dbReference type="EMBL" id="CYPS01000032">
    <property type="protein sequence ID" value="CUH42971.1"/>
    <property type="molecule type" value="Genomic_DNA"/>
</dbReference>
<sequence length="93" mass="10455">MKWFSRKDVRLLRIGLFLVAWPIPIYGLTALLHGLGVEGGAYKLLGFLTLYVGPGSMIFGLIIFALYLMSEVFFLPWRLNQCCGTGDRKSPND</sequence>
<reference evidence="3" key="1">
    <citation type="submission" date="2015-09" db="EMBL/GenBank/DDBJ databases">
        <authorList>
            <person name="Rodrigo-Torres L."/>
            <person name="Arahal D.R."/>
        </authorList>
    </citation>
    <scope>NUCLEOTIDE SEQUENCE [LARGE SCALE GENOMIC DNA]</scope>
    <source>
        <strain evidence="3">CECT 4293</strain>
    </source>
</reference>
<evidence type="ECO:0000313" key="3">
    <source>
        <dbReference type="Proteomes" id="UP000050786"/>
    </source>
</evidence>
<keyword evidence="3" id="KW-1185">Reference proteome</keyword>
<feature type="transmembrane region" description="Helical" evidence="1">
    <location>
        <begin position="12"/>
        <end position="32"/>
    </location>
</feature>